<dbReference type="Pfam" id="PF20153">
    <property type="entry name" value="DUF6535"/>
    <property type="match status" value="1"/>
</dbReference>
<keyword evidence="2" id="KW-0812">Transmembrane</keyword>
<accession>A0A5C3R4A0</accession>
<feature type="transmembrane region" description="Helical" evidence="2">
    <location>
        <begin position="184"/>
        <end position="205"/>
    </location>
</feature>
<dbReference type="InterPro" id="IPR045338">
    <property type="entry name" value="DUF6535"/>
</dbReference>
<organism evidence="4 5">
    <name type="scientific">Pterulicium gracile</name>
    <dbReference type="NCBI Taxonomy" id="1884261"/>
    <lineage>
        <taxon>Eukaryota</taxon>
        <taxon>Fungi</taxon>
        <taxon>Dikarya</taxon>
        <taxon>Basidiomycota</taxon>
        <taxon>Agaricomycotina</taxon>
        <taxon>Agaricomycetes</taxon>
        <taxon>Agaricomycetidae</taxon>
        <taxon>Agaricales</taxon>
        <taxon>Pleurotineae</taxon>
        <taxon>Pterulaceae</taxon>
        <taxon>Pterulicium</taxon>
    </lineage>
</organism>
<feature type="compositionally biased region" description="Basic and acidic residues" evidence="1">
    <location>
        <begin position="20"/>
        <end position="68"/>
    </location>
</feature>
<feature type="compositionally biased region" description="Basic and acidic residues" evidence="1">
    <location>
        <begin position="87"/>
        <end position="96"/>
    </location>
</feature>
<sequence length="240" mass="26571">MASVHSPTEQDFGPANTEPGSHEGDSASGPQDRKSPRDSLDKAPPDHEGGDTRSHEADRLKPVLDKSQHAGTSESRSRKRATSYHSGDPHDPDSKPARAQTRMSERERIKDLLSALGDDFELAIDAEEPLEPNVSKVSGGPYADGNADRFDYQKRHPPDEAGKEMSPGARVWRVYLDEAAEFDLIWAGLFLAIVTTLVALTATALQVDDPKVTNMLLMELIAIQSRRYWRFHRPDYSLPS</sequence>
<proteinExistence type="predicted"/>
<reference evidence="4 5" key="1">
    <citation type="journal article" date="2019" name="Nat. Ecol. Evol.">
        <title>Megaphylogeny resolves global patterns of mushroom evolution.</title>
        <authorList>
            <person name="Varga T."/>
            <person name="Krizsan K."/>
            <person name="Foldi C."/>
            <person name="Dima B."/>
            <person name="Sanchez-Garcia M."/>
            <person name="Sanchez-Ramirez S."/>
            <person name="Szollosi G.J."/>
            <person name="Szarkandi J.G."/>
            <person name="Papp V."/>
            <person name="Albert L."/>
            <person name="Andreopoulos W."/>
            <person name="Angelini C."/>
            <person name="Antonin V."/>
            <person name="Barry K.W."/>
            <person name="Bougher N.L."/>
            <person name="Buchanan P."/>
            <person name="Buyck B."/>
            <person name="Bense V."/>
            <person name="Catcheside P."/>
            <person name="Chovatia M."/>
            <person name="Cooper J."/>
            <person name="Damon W."/>
            <person name="Desjardin D."/>
            <person name="Finy P."/>
            <person name="Geml J."/>
            <person name="Haridas S."/>
            <person name="Hughes K."/>
            <person name="Justo A."/>
            <person name="Karasinski D."/>
            <person name="Kautmanova I."/>
            <person name="Kiss B."/>
            <person name="Kocsube S."/>
            <person name="Kotiranta H."/>
            <person name="LaButti K.M."/>
            <person name="Lechner B.E."/>
            <person name="Liimatainen K."/>
            <person name="Lipzen A."/>
            <person name="Lukacs Z."/>
            <person name="Mihaltcheva S."/>
            <person name="Morgado L.N."/>
            <person name="Niskanen T."/>
            <person name="Noordeloos M.E."/>
            <person name="Ohm R.A."/>
            <person name="Ortiz-Santana B."/>
            <person name="Ovrebo C."/>
            <person name="Racz N."/>
            <person name="Riley R."/>
            <person name="Savchenko A."/>
            <person name="Shiryaev A."/>
            <person name="Soop K."/>
            <person name="Spirin V."/>
            <person name="Szebenyi C."/>
            <person name="Tomsovsky M."/>
            <person name="Tulloss R.E."/>
            <person name="Uehling J."/>
            <person name="Grigoriev I.V."/>
            <person name="Vagvolgyi C."/>
            <person name="Papp T."/>
            <person name="Martin F.M."/>
            <person name="Miettinen O."/>
            <person name="Hibbett D.S."/>
            <person name="Nagy L.G."/>
        </authorList>
    </citation>
    <scope>NUCLEOTIDE SEQUENCE [LARGE SCALE GENOMIC DNA]</scope>
    <source>
        <strain evidence="4 5">CBS 309.79</strain>
    </source>
</reference>
<keyword evidence="2" id="KW-0472">Membrane</keyword>
<feature type="domain" description="DUF6535" evidence="3">
    <location>
        <begin position="182"/>
        <end position="225"/>
    </location>
</feature>
<dbReference type="OrthoDB" id="3235960at2759"/>
<dbReference type="AlphaFoldDB" id="A0A5C3R4A0"/>
<keyword evidence="5" id="KW-1185">Reference proteome</keyword>
<evidence type="ECO:0000313" key="4">
    <source>
        <dbReference type="EMBL" id="TFL05704.1"/>
    </source>
</evidence>
<evidence type="ECO:0000256" key="2">
    <source>
        <dbReference type="SAM" id="Phobius"/>
    </source>
</evidence>
<gene>
    <name evidence="4" type="ORF">BDV98DRAFT_589302</name>
</gene>
<protein>
    <recommendedName>
        <fullName evidence="3">DUF6535 domain-containing protein</fullName>
    </recommendedName>
</protein>
<dbReference type="EMBL" id="ML178816">
    <property type="protein sequence ID" value="TFL05704.1"/>
    <property type="molecule type" value="Genomic_DNA"/>
</dbReference>
<dbReference type="Proteomes" id="UP000305067">
    <property type="component" value="Unassembled WGS sequence"/>
</dbReference>
<feature type="region of interest" description="Disordered" evidence="1">
    <location>
        <begin position="1"/>
        <end position="105"/>
    </location>
</feature>
<evidence type="ECO:0000259" key="3">
    <source>
        <dbReference type="Pfam" id="PF20153"/>
    </source>
</evidence>
<evidence type="ECO:0000256" key="1">
    <source>
        <dbReference type="SAM" id="MobiDB-lite"/>
    </source>
</evidence>
<evidence type="ECO:0000313" key="5">
    <source>
        <dbReference type="Proteomes" id="UP000305067"/>
    </source>
</evidence>
<name>A0A5C3R4A0_9AGAR</name>
<keyword evidence="2" id="KW-1133">Transmembrane helix</keyword>